<evidence type="ECO:0000313" key="3">
    <source>
        <dbReference type="EMBL" id="OAI86446.1"/>
    </source>
</evidence>
<dbReference type="Pfam" id="PF04773">
    <property type="entry name" value="FecR"/>
    <property type="match status" value="1"/>
</dbReference>
<dbReference type="InterPro" id="IPR006860">
    <property type="entry name" value="FecR"/>
</dbReference>
<dbReference type="Gene3D" id="2.60.120.1440">
    <property type="match status" value="1"/>
</dbReference>
<organism evidence="3 4">
    <name type="scientific">Pseudomonas putida</name>
    <name type="common">Arthrobacter siderocapsulatus</name>
    <dbReference type="NCBI Taxonomy" id="303"/>
    <lineage>
        <taxon>Bacteria</taxon>
        <taxon>Pseudomonadati</taxon>
        <taxon>Pseudomonadota</taxon>
        <taxon>Gammaproteobacteria</taxon>
        <taxon>Pseudomonadales</taxon>
        <taxon>Pseudomonadaceae</taxon>
        <taxon>Pseudomonas</taxon>
    </lineage>
</organism>
<comment type="caution">
    <text evidence="3">The sequence shown here is derived from an EMBL/GenBank/DDBJ whole genome shotgun (WGS) entry which is preliminary data.</text>
</comment>
<gene>
    <name evidence="3" type="ORF">AYO28_01770</name>
</gene>
<proteinExistence type="predicted"/>
<dbReference type="Proteomes" id="UP000077752">
    <property type="component" value="Unassembled WGS sequence"/>
</dbReference>
<protein>
    <submittedName>
        <fullName evidence="3">Iron dicitrate transport regulator FecR</fullName>
    </submittedName>
</protein>
<evidence type="ECO:0000259" key="2">
    <source>
        <dbReference type="Pfam" id="PF16220"/>
    </source>
</evidence>
<dbReference type="Pfam" id="PF16220">
    <property type="entry name" value="DUF4880"/>
    <property type="match status" value="1"/>
</dbReference>
<dbReference type="AlphaFoldDB" id="A0A177SFV1"/>
<dbReference type="GO" id="GO:0016989">
    <property type="term" value="F:sigma factor antagonist activity"/>
    <property type="evidence" value="ECO:0007669"/>
    <property type="project" value="TreeGrafter"/>
</dbReference>
<evidence type="ECO:0000313" key="4">
    <source>
        <dbReference type="Proteomes" id="UP000077752"/>
    </source>
</evidence>
<name>A0A177SFV1_PSEPU</name>
<feature type="domain" description="FecR protein" evidence="1">
    <location>
        <begin position="108"/>
        <end position="198"/>
    </location>
</feature>
<dbReference type="PANTHER" id="PTHR30273">
    <property type="entry name" value="PERIPLASMIC SIGNAL SENSOR AND SIGMA FACTOR ACTIVATOR FECR-RELATED"/>
    <property type="match status" value="1"/>
</dbReference>
<dbReference type="InterPro" id="IPR032623">
    <property type="entry name" value="FecR_N"/>
</dbReference>
<evidence type="ECO:0000259" key="1">
    <source>
        <dbReference type="Pfam" id="PF04773"/>
    </source>
</evidence>
<dbReference type="PANTHER" id="PTHR30273:SF2">
    <property type="entry name" value="PROTEIN FECR"/>
    <property type="match status" value="1"/>
</dbReference>
<dbReference type="InterPro" id="IPR012373">
    <property type="entry name" value="Ferrdict_sens_TM"/>
</dbReference>
<dbReference type="RefSeq" id="WP_064304270.1">
    <property type="nucleotide sequence ID" value="NZ_LUCV01000040.1"/>
</dbReference>
<accession>A0A177SFV1</accession>
<dbReference type="EMBL" id="LUCV01000040">
    <property type="protein sequence ID" value="OAI86446.1"/>
    <property type="molecule type" value="Genomic_DNA"/>
</dbReference>
<feature type="domain" description="FecR N-terminal" evidence="2">
    <location>
        <begin position="12"/>
        <end position="53"/>
    </location>
</feature>
<dbReference type="PIRSF" id="PIRSF018266">
    <property type="entry name" value="FecR"/>
    <property type="match status" value="1"/>
</dbReference>
<sequence>MNPGAQRVALRDAANWYARLGAAPDCSGTRHQWQAWLEQDAMHQWAWQRLERLQSELHGLPPALTRDTLASDLEQPARRLLLKGLVLGTGVSALAWSGYRQSPLWLADLRTATGERRRILLADGTQLILNTASAVDIRFSAEQRLILLHAGEILVATAKDPRPLSVRSRHGHMRALGTRFSVHQEDNCTELQVLEHAVAVRNRAGAAELRVEAGMGLRFADGPLPAAQPLDPNGAEWANGRLVIDNWRLDRTLAELQRYRPGFIQCADDVAHLRLSGAYPLDDTDRALAAIAKVLPVRIDQRTRYWIKVRGRS</sequence>
<reference evidence="3 4" key="1">
    <citation type="submission" date="2016-03" db="EMBL/GenBank/DDBJ databases">
        <title>Draft Genome Assembly of Pseudomonas putida strain CBF10-2.</title>
        <authorList>
            <person name="Iyer R.S."/>
            <person name="Damania A."/>
        </authorList>
    </citation>
    <scope>NUCLEOTIDE SEQUENCE [LARGE SCALE GENOMIC DNA]</scope>
    <source>
        <strain evidence="3 4">CBF10-2</strain>
    </source>
</reference>